<dbReference type="VEuPathDB" id="FungiDB:YALI1_E01694g"/>
<reference evidence="14 16" key="2">
    <citation type="submission" date="2018-07" db="EMBL/GenBank/DDBJ databases">
        <title>Draft Genome Assemblies for Five Robust Yarrowia lipolytica Strains Exhibiting High Lipid Production and Pentose Sugar Utilization and Sugar Alcohol Secretion from Undetoxified Lignocellulosic Biomass Hydrolysates.</title>
        <authorList>
            <consortium name="DOE Joint Genome Institute"/>
            <person name="Walker C."/>
            <person name="Ryu S."/>
            <person name="Na H."/>
            <person name="Zane M."/>
            <person name="LaButti K."/>
            <person name="Lipzen A."/>
            <person name="Haridas S."/>
            <person name="Barry K."/>
            <person name="Grigoriev I.V."/>
            <person name="Quarterman J."/>
            <person name="Slininger P."/>
            <person name="Dien B."/>
            <person name="Trinh C.T."/>
        </authorList>
    </citation>
    <scope>NUCLEOTIDE SEQUENCE [LARGE SCALE GENOMIC DNA]</scope>
    <source>
        <strain evidence="14 16">YB392</strain>
    </source>
</reference>
<keyword evidence="2 10" id="KW-0812">Transmembrane</keyword>
<dbReference type="VEuPathDB" id="FungiDB:YALI0_E01188g"/>
<keyword evidence="4 10" id="KW-0809">Transit peptide</keyword>
<evidence type="ECO:0000256" key="3">
    <source>
        <dbReference type="ARBA" id="ARBA00022792"/>
    </source>
</evidence>
<dbReference type="AlphaFoldDB" id="A0A1D8NGN4"/>
<dbReference type="Proteomes" id="UP000182444">
    <property type="component" value="Chromosome 1E"/>
</dbReference>
<dbReference type="EMBL" id="KZ858947">
    <property type="protein sequence ID" value="RDW29062.1"/>
    <property type="molecule type" value="Genomic_DNA"/>
</dbReference>
<feature type="compositionally biased region" description="Basic and acidic residues" evidence="12">
    <location>
        <begin position="86"/>
        <end position="108"/>
    </location>
</feature>
<organism evidence="13 15">
    <name type="scientific">Yarrowia lipolytica</name>
    <name type="common">Candida lipolytica</name>
    <dbReference type="NCBI Taxonomy" id="4952"/>
    <lineage>
        <taxon>Eukaryota</taxon>
        <taxon>Fungi</taxon>
        <taxon>Dikarya</taxon>
        <taxon>Ascomycota</taxon>
        <taxon>Saccharomycotina</taxon>
        <taxon>Dipodascomycetes</taxon>
        <taxon>Dipodascales</taxon>
        <taxon>Dipodascales incertae sedis</taxon>
        <taxon>Yarrowia</taxon>
    </lineage>
</organism>
<sequence length="580" mass="66744">MLTRRMQCLRGAGVFRTVAALPLLAQRPNFYRPLTCSALRRNNDHSYRHESRKDKEMQDLKESRKMREQEALDDAAFRNTFEFAVEKTRDSDGKSPEPEVEIDVDREAQTPWDPVGSQSRHETRQEHRERFDDIKKTLPSSVHESQPQMYKWFGEKMDQIQAGALTAGQTLNEVTGYKAIEKLKLSIEKLEDEVLEARAEVREAKRMYSDAISERSNSQREVNELLQRKHNWTPADLERFTELYRNDHANEHSVNDAKKRLGECEHHVEDLTLQLSKQILTRYHEEQIWSDKIRRASTWGTWILMGFNVVLFIVVQLGLEPWKRRRLVGSFEDKVKESLQEWEARNEARRLEEATMAATATQAITELQRRIESPHVSKADVVEAEAEINSIKTNLATWFKEREEEEKEEIAKEAHELAVIAEDPDMTDVHHKPHPPQPVDTERVVRPHLVENFEHHVADPVHHPTLPITSTPVLEEDAPPPRIHPLVQMSPDSPDDGTKTFTATRDGYDVHPLVVRPTTPPHFMLQVWGAAKLSVESATNKTVAVVRSTFQTAEQRPFESTIVASLGGLCGGLVTFLYLR</sequence>
<keyword evidence="6 11" id="KW-0175">Coiled coil</keyword>
<evidence type="ECO:0000256" key="9">
    <source>
        <dbReference type="ARBA" id="ARBA00024807"/>
    </source>
</evidence>
<comment type="subcellular location">
    <subcellularLocation>
        <location evidence="10">Mitochondrion inner membrane</location>
        <topology evidence="10">Multi-pass membrane protein</topology>
    </subcellularLocation>
</comment>
<keyword evidence="5 10" id="KW-1133">Transmembrane helix</keyword>
<feature type="region of interest" description="Disordered" evidence="12">
    <location>
        <begin position="86"/>
        <end position="134"/>
    </location>
</feature>
<dbReference type="GeneID" id="2912942"/>
<evidence type="ECO:0000313" key="14">
    <source>
        <dbReference type="EMBL" id="RDW29062.1"/>
    </source>
</evidence>
<evidence type="ECO:0000313" key="16">
    <source>
        <dbReference type="Proteomes" id="UP000256601"/>
    </source>
</evidence>
<comment type="subunit">
    <text evidence="10">Homooligomer.</text>
</comment>
<evidence type="ECO:0000256" key="11">
    <source>
        <dbReference type="SAM" id="Coils"/>
    </source>
</evidence>
<dbReference type="SMR" id="A0A1D8NGN4"/>
<dbReference type="InterPro" id="IPR008839">
    <property type="entry name" value="MDM33_fungi"/>
</dbReference>
<dbReference type="eggNOG" id="ENOG502QQ1E">
    <property type="taxonomic scope" value="Eukaryota"/>
</dbReference>
<name>A0A1D8NGN4_YARLL</name>
<dbReference type="PANTHER" id="PTHR31961:SF3">
    <property type="entry name" value="SENSITIVE TO HIGH EXPRESSION PROTEIN 9, MITOCHONDRIAL"/>
    <property type="match status" value="1"/>
</dbReference>
<evidence type="ECO:0000256" key="12">
    <source>
        <dbReference type="SAM" id="MobiDB-lite"/>
    </source>
</evidence>
<dbReference type="Pfam" id="PF05546">
    <property type="entry name" value="She9_MDM33"/>
    <property type="match status" value="1"/>
</dbReference>
<evidence type="ECO:0000256" key="6">
    <source>
        <dbReference type="ARBA" id="ARBA00023054"/>
    </source>
</evidence>
<feature type="region of interest" description="Disordered" evidence="12">
    <location>
        <begin position="45"/>
        <end position="68"/>
    </location>
</feature>
<evidence type="ECO:0000256" key="2">
    <source>
        <dbReference type="ARBA" id="ARBA00022692"/>
    </source>
</evidence>
<evidence type="ECO:0000256" key="7">
    <source>
        <dbReference type="ARBA" id="ARBA00023128"/>
    </source>
</evidence>
<dbReference type="GO" id="GO:0007007">
    <property type="term" value="P:inner mitochondrial membrane organization"/>
    <property type="evidence" value="ECO:0007669"/>
    <property type="project" value="TreeGrafter"/>
</dbReference>
<evidence type="ECO:0000256" key="8">
    <source>
        <dbReference type="ARBA" id="ARBA00023136"/>
    </source>
</evidence>
<keyword evidence="3 10" id="KW-0999">Mitochondrion inner membrane</keyword>
<feature type="compositionally biased region" description="Basic and acidic residues" evidence="12">
    <location>
        <begin position="119"/>
        <end position="134"/>
    </location>
</feature>
<comment type="caution">
    <text evidence="10">Lacks conserved residue(s) required for the propagation of feature annotation.</text>
</comment>
<evidence type="ECO:0000256" key="1">
    <source>
        <dbReference type="ARBA" id="ARBA00007472"/>
    </source>
</evidence>
<evidence type="ECO:0000256" key="5">
    <source>
        <dbReference type="ARBA" id="ARBA00022989"/>
    </source>
</evidence>
<dbReference type="PANTHER" id="PTHR31961">
    <property type="entry name" value="SENSITIVE TO HIGH EXPRESSION PROTEIN 9, MITOCHONDRIAL"/>
    <property type="match status" value="1"/>
</dbReference>
<evidence type="ECO:0000313" key="15">
    <source>
        <dbReference type="Proteomes" id="UP000182444"/>
    </source>
</evidence>
<dbReference type="Proteomes" id="UP000256601">
    <property type="component" value="Unassembled WGS sequence"/>
</dbReference>
<keyword evidence="8 10" id="KW-0472">Membrane</keyword>
<proteinExistence type="inferred from homology"/>
<dbReference type="GO" id="GO:0005743">
    <property type="term" value="C:mitochondrial inner membrane"/>
    <property type="evidence" value="ECO:0007669"/>
    <property type="project" value="UniProtKB-SubCell"/>
</dbReference>
<feature type="coiled-coil region" evidence="11">
    <location>
        <begin position="388"/>
        <end position="420"/>
    </location>
</feature>
<dbReference type="EMBL" id="CP017557">
    <property type="protein sequence ID" value="AOW04796.1"/>
    <property type="molecule type" value="Genomic_DNA"/>
</dbReference>
<feature type="transmembrane region" description="Helical" evidence="10">
    <location>
        <begin position="299"/>
        <end position="319"/>
    </location>
</feature>
<keyword evidence="7 10" id="KW-0496">Mitochondrion</keyword>
<protein>
    <recommendedName>
        <fullName evidence="10">Sensitive to high expression protein 9, mitochondrial</fullName>
    </recommendedName>
</protein>
<gene>
    <name evidence="14" type="ORF">B0I71DRAFT_126384</name>
    <name evidence="13" type="ORF">YALI1_E01694g</name>
</gene>
<feature type="coiled-coil region" evidence="11">
    <location>
        <begin position="180"/>
        <end position="228"/>
    </location>
</feature>
<evidence type="ECO:0000313" key="13">
    <source>
        <dbReference type="EMBL" id="AOW04796.1"/>
    </source>
</evidence>
<comment type="similarity">
    <text evidence="1 10">Belongs to the SHE9 family.</text>
</comment>
<comment type="function">
    <text evidence="9">Required for the maintenance of the structure of the mitochondrial inner membrane. Involved in mitochondrial morphology. Causes growth arrest when highly overexpressed.</text>
</comment>
<evidence type="ECO:0000256" key="4">
    <source>
        <dbReference type="ARBA" id="ARBA00022946"/>
    </source>
</evidence>
<dbReference type="KEGG" id="yli:2912942"/>
<reference evidence="13 15" key="1">
    <citation type="journal article" date="2016" name="PLoS ONE">
        <title>Sequence Assembly of Yarrowia lipolytica Strain W29/CLIB89 Shows Transposable Element Diversity.</title>
        <authorList>
            <person name="Magnan C."/>
            <person name="Yu J."/>
            <person name="Chang I."/>
            <person name="Jahn E."/>
            <person name="Kanomata Y."/>
            <person name="Wu J."/>
            <person name="Zeller M."/>
            <person name="Oakes M."/>
            <person name="Baldi P."/>
            <person name="Sandmeyer S."/>
        </authorList>
    </citation>
    <scope>NUCLEOTIDE SEQUENCE [LARGE SCALE GENOMIC DNA]</scope>
    <source>
        <strain evidence="13">CLIB89</strain>
        <strain evidence="15">CLIB89(W29)</strain>
    </source>
</reference>
<accession>A0A1D8NGN4</accession>
<evidence type="ECO:0000256" key="10">
    <source>
        <dbReference type="RuleBase" id="RU364128"/>
    </source>
</evidence>